<evidence type="ECO:0000259" key="1">
    <source>
        <dbReference type="Pfam" id="PF01425"/>
    </source>
</evidence>
<evidence type="ECO:0000313" key="2">
    <source>
        <dbReference type="EMBL" id="PSG89281.1"/>
    </source>
</evidence>
<organism evidence="2 3">
    <name type="scientific">Mesoflavibacter zeaxanthinifaciens subsp. sabulilitoris</name>
    <dbReference type="NCBI Taxonomy" id="1520893"/>
    <lineage>
        <taxon>Bacteria</taxon>
        <taxon>Pseudomonadati</taxon>
        <taxon>Bacteroidota</taxon>
        <taxon>Flavobacteriia</taxon>
        <taxon>Flavobacteriales</taxon>
        <taxon>Flavobacteriaceae</taxon>
        <taxon>Mesoflavibacter</taxon>
    </lineage>
</organism>
<dbReference type="Pfam" id="PF01425">
    <property type="entry name" value="Amidase"/>
    <property type="match status" value="1"/>
</dbReference>
<dbReference type="RefSeq" id="WP_106679406.1">
    <property type="nucleotide sequence ID" value="NZ_JACHWV010000003.1"/>
</dbReference>
<comment type="caution">
    <text evidence="2">The sequence shown here is derived from an EMBL/GenBank/DDBJ whole genome shotgun (WGS) entry which is preliminary data.</text>
</comment>
<dbReference type="SUPFAM" id="SSF75304">
    <property type="entry name" value="Amidase signature (AS) enzymes"/>
    <property type="match status" value="1"/>
</dbReference>
<dbReference type="AlphaFoldDB" id="A0A2T1NAV5"/>
<dbReference type="Gene3D" id="3.90.1300.10">
    <property type="entry name" value="Amidase signature (AS) domain"/>
    <property type="match status" value="1"/>
</dbReference>
<protein>
    <submittedName>
        <fullName evidence="2">Amidase</fullName>
    </submittedName>
</protein>
<feature type="domain" description="Amidase" evidence="1">
    <location>
        <begin position="120"/>
        <end position="426"/>
    </location>
</feature>
<proteinExistence type="predicted"/>
<name>A0A2T1NAV5_9FLAO</name>
<dbReference type="InterPro" id="IPR023631">
    <property type="entry name" value="Amidase_dom"/>
</dbReference>
<sequence>MKLAKLLIIFLFLFNSCKENNKTVKEDEVENDMSSISTKDFREFKVLDSKYISNTSIWEQLNSQLEDFSEENYEQLKPLILDQDIPTLQQHIIDGKLTYESLTKFYLYRIRKFDRENDLALNSVIAVNPNVIMEAKNRDESFKNMDVNVRDLLMSVYGMPILLKDNINTSDMVTTAGAVALKNNKTEDASIVKRLKEKGALIIGKANLSEWAYFFCGDCPSGYSAIGGQTLNPYGRRVIDTGGSSSGSGVAVAANFCVAAVGSETAGSILSPASQNSVVGLKPTIGLVSRSGIVPISSTLDTAGPMSKNVIDNAILLDALVGFDNADSKSIEAGSSIINYDELKNFSVEGKRLGAIKSLMKDSLYLRAVKDLKAIGFEVVEIEMENVELPDFIRLLNLDMQKDLPEYFKTYADASLGFKTIYDIIEFNKKDSLNSMPYGQKLFEGVVADEASVNELEAIKEKLKANGKLFFDKPMEASNVDVVLSINNYHAAHAAVAEYPALTVPMGYEENGAPKGLTFIGKPLTENKLLQIGFSFENKTKYRQSPKELN</sequence>
<evidence type="ECO:0000313" key="3">
    <source>
        <dbReference type="Proteomes" id="UP000238430"/>
    </source>
</evidence>
<accession>A0A2T1NAV5</accession>
<reference evidence="2 3" key="1">
    <citation type="submission" date="2018-03" db="EMBL/GenBank/DDBJ databases">
        <title>Mesoflavibacter sp. HG37 and Mesoflavibacter sp. HG96 sp.nov., two marine bacteria isolated from seawater of Western Pacific Ocean.</title>
        <authorList>
            <person name="Cheng H."/>
            <person name="Wu Y.-H."/>
            <person name="Guo L.-L."/>
            <person name="Xu X.-W."/>
        </authorList>
    </citation>
    <scope>NUCLEOTIDE SEQUENCE [LARGE SCALE GENOMIC DNA]</scope>
    <source>
        <strain evidence="2 3">KCTC 42117</strain>
    </source>
</reference>
<keyword evidence="3" id="KW-1185">Reference proteome</keyword>
<dbReference type="EMBL" id="PXOT01000024">
    <property type="protein sequence ID" value="PSG89281.1"/>
    <property type="molecule type" value="Genomic_DNA"/>
</dbReference>
<dbReference type="PANTHER" id="PTHR42678:SF34">
    <property type="entry name" value="OS04G0183300 PROTEIN"/>
    <property type="match status" value="1"/>
</dbReference>
<dbReference type="PANTHER" id="PTHR42678">
    <property type="entry name" value="AMIDASE"/>
    <property type="match status" value="1"/>
</dbReference>
<dbReference type="OrthoDB" id="9811471at2"/>
<gene>
    <name evidence="2" type="ORF">C7H61_10030</name>
</gene>
<dbReference type="Proteomes" id="UP000238430">
    <property type="component" value="Unassembled WGS sequence"/>
</dbReference>
<dbReference type="InterPro" id="IPR036928">
    <property type="entry name" value="AS_sf"/>
</dbReference>